<dbReference type="SUPFAM" id="SSF82153">
    <property type="entry name" value="FAS1 domain"/>
    <property type="match status" value="1"/>
</dbReference>
<reference evidence="10 11" key="1">
    <citation type="submission" date="2019-09" db="EMBL/GenBank/DDBJ databases">
        <authorList>
            <person name="Ou C."/>
        </authorList>
    </citation>
    <scope>NUCLEOTIDE SEQUENCE [LARGE SCALE GENOMIC DNA]</scope>
    <source>
        <strain evidence="10">S2</strain>
        <tissue evidence="10">Leaf</tissue>
    </source>
</reference>
<keyword evidence="11" id="KW-1185">Reference proteome</keyword>
<accession>A0A5N5FUR5</accession>
<feature type="domain" description="FAS1" evidence="9">
    <location>
        <begin position="10"/>
        <end position="155"/>
    </location>
</feature>
<evidence type="ECO:0000256" key="1">
    <source>
        <dbReference type="ARBA" id="ARBA00004609"/>
    </source>
</evidence>
<evidence type="ECO:0000259" key="9">
    <source>
        <dbReference type="PROSITE" id="PS50213"/>
    </source>
</evidence>
<dbReference type="AlphaFoldDB" id="A0A5N5FUR5"/>
<dbReference type="Proteomes" id="UP000327157">
    <property type="component" value="Chromosome 11"/>
</dbReference>
<evidence type="ECO:0000313" key="10">
    <source>
        <dbReference type="EMBL" id="KAB2606885.1"/>
    </source>
</evidence>
<organism evidence="10 11">
    <name type="scientific">Pyrus ussuriensis x Pyrus communis</name>
    <dbReference type="NCBI Taxonomy" id="2448454"/>
    <lineage>
        <taxon>Eukaryota</taxon>
        <taxon>Viridiplantae</taxon>
        <taxon>Streptophyta</taxon>
        <taxon>Embryophyta</taxon>
        <taxon>Tracheophyta</taxon>
        <taxon>Spermatophyta</taxon>
        <taxon>Magnoliopsida</taxon>
        <taxon>eudicotyledons</taxon>
        <taxon>Gunneridae</taxon>
        <taxon>Pentapetalae</taxon>
        <taxon>rosids</taxon>
        <taxon>fabids</taxon>
        <taxon>Rosales</taxon>
        <taxon>Rosaceae</taxon>
        <taxon>Amygdaloideae</taxon>
        <taxon>Maleae</taxon>
        <taxon>Pyrus</taxon>
    </lineage>
</organism>
<dbReference type="GO" id="GO:0098552">
    <property type="term" value="C:side of membrane"/>
    <property type="evidence" value="ECO:0007669"/>
    <property type="project" value="UniProtKB-KW"/>
</dbReference>
<dbReference type="PANTHER" id="PTHR32077">
    <property type="entry name" value="FASCICLIN-LIKE ARABINOGALACTAN PROTEIN"/>
    <property type="match status" value="1"/>
</dbReference>
<dbReference type="Pfam" id="PF02469">
    <property type="entry name" value="Fasciclin"/>
    <property type="match status" value="1"/>
</dbReference>
<gene>
    <name evidence="10" type="ORF">D8674_006602</name>
</gene>
<evidence type="ECO:0000256" key="5">
    <source>
        <dbReference type="ARBA" id="ARBA00022729"/>
    </source>
</evidence>
<sequence length="608" mass="65008">MASDARPPLGMNITKVLIDGHNFNVAASMLAASGVVEEFEAAEGGAGITLFVPTDTAFSNLPSTVRLQSLPADRKAVVLKFHVIPSYYPLGSLESIVNPVQPTLATDDGGATSYTLNISRINGSMAISTGIVQAVVTQTVFDQKPVSIFGVSEVLLPKEIFGRNPIFATQPGPPLDGAPPPYIALSPESLNEPPSHLSSPPGFREGIRSDAATSAINGFRSLWIASCCIGLYLMRAGGEWGQCTARSSETIRSEGGNLQCDVLRRFFRALFLGYASDGDVNGTSQCPPAFLKDADSNLIDMVNPDFDTWIQQDATVMSWINSSVHPTVFAALIGKISSHSAWTTLCERYASQSIGRLLQLRTDTLSLSGAPISDSDIVAIILNNVGLAYESTVASAQARDETITYSTLEALLLGTERQQKMHSAFTADAGPTAFTVVYNGGRPPAVFQGRGSSSRFRGHGSPNGGYGSSSRPCNLLGSHHGPHQGSHSRQPDGIFRNALSLGPFPTDRIQCQICSRYGHLAIDCFNRLNMSYEGRVPMPKLQAYAAGVPPLFNSGANAHITNDPAQVSNLRHYHGTDQVNDVVGGTRPSHGEDAFQGPSRDGFYHFFQ</sequence>
<dbReference type="GO" id="GO:0009834">
    <property type="term" value="P:plant-type secondary cell wall biogenesis"/>
    <property type="evidence" value="ECO:0007669"/>
    <property type="project" value="TreeGrafter"/>
</dbReference>
<evidence type="ECO:0000256" key="7">
    <source>
        <dbReference type="ARBA" id="ARBA00024686"/>
    </source>
</evidence>
<feature type="compositionally biased region" description="Low complexity" evidence="8">
    <location>
        <begin position="477"/>
        <end position="488"/>
    </location>
</feature>
<keyword evidence="5" id="KW-0732">Signal</keyword>
<keyword evidence="3" id="KW-1003">Cell membrane</keyword>
<evidence type="ECO:0000256" key="2">
    <source>
        <dbReference type="ARBA" id="ARBA00007843"/>
    </source>
</evidence>
<comment type="caution">
    <text evidence="10">The sequence shown here is derived from an EMBL/GenBank/DDBJ whole genome shotgun (WGS) entry which is preliminary data.</text>
</comment>
<comment type="similarity">
    <text evidence="2">Belongs to the fasciclin-like AGP family.</text>
</comment>
<name>A0A5N5FUR5_9ROSA</name>
<dbReference type="FunFam" id="2.30.180.10:FF:000013">
    <property type="entry name" value="Fasciclin-like arabinogalactan protein 4"/>
    <property type="match status" value="1"/>
</dbReference>
<reference evidence="10 11" key="3">
    <citation type="submission" date="2019-11" db="EMBL/GenBank/DDBJ databases">
        <title>A de novo genome assembly of a pear dwarfing rootstock.</title>
        <authorList>
            <person name="Wang F."/>
            <person name="Wang J."/>
            <person name="Li S."/>
            <person name="Zhang Y."/>
            <person name="Fang M."/>
            <person name="Ma L."/>
            <person name="Zhao Y."/>
            <person name="Jiang S."/>
        </authorList>
    </citation>
    <scope>NUCLEOTIDE SEQUENCE [LARGE SCALE GENOMIC DNA]</scope>
    <source>
        <strain evidence="10">S2</strain>
        <tissue evidence="10">Leaf</tissue>
    </source>
</reference>
<protein>
    <submittedName>
        <fullName evidence="10">Fasciclin-like arabinogalactan protein 4</fullName>
    </submittedName>
</protein>
<evidence type="ECO:0000256" key="4">
    <source>
        <dbReference type="ARBA" id="ARBA00022622"/>
    </source>
</evidence>
<keyword evidence="4" id="KW-0336">GPI-anchor</keyword>
<feature type="region of interest" description="Disordered" evidence="8">
    <location>
        <begin position="449"/>
        <end position="490"/>
    </location>
</feature>
<dbReference type="GO" id="GO:0005886">
    <property type="term" value="C:plasma membrane"/>
    <property type="evidence" value="ECO:0007669"/>
    <property type="project" value="UniProtKB-SubCell"/>
</dbReference>
<reference evidence="11" key="2">
    <citation type="submission" date="2019-10" db="EMBL/GenBank/DDBJ databases">
        <title>A de novo genome assembly of a pear dwarfing rootstock.</title>
        <authorList>
            <person name="Wang F."/>
            <person name="Wang J."/>
            <person name="Li S."/>
            <person name="Zhang Y."/>
            <person name="Fang M."/>
            <person name="Ma L."/>
            <person name="Zhao Y."/>
            <person name="Jiang S."/>
        </authorList>
    </citation>
    <scope>NUCLEOTIDE SEQUENCE [LARGE SCALE GENOMIC DNA]</scope>
</reference>
<evidence type="ECO:0000313" key="11">
    <source>
        <dbReference type="Proteomes" id="UP000327157"/>
    </source>
</evidence>
<dbReference type="PROSITE" id="PS50213">
    <property type="entry name" value="FAS1"/>
    <property type="match status" value="1"/>
</dbReference>
<dbReference type="EMBL" id="SMOL01000559">
    <property type="protein sequence ID" value="KAB2606885.1"/>
    <property type="molecule type" value="Genomic_DNA"/>
</dbReference>
<dbReference type="OrthoDB" id="286301at2759"/>
<dbReference type="InterPro" id="IPR000782">
    <property type="entry name" value="FAS1_domain"/>
</dbReference>
<dbReference type="PANTHER" id="PTHR32077:SF86">
    <property type="entry name" value="FAS1 DOMAIN-CONTAINING PROTEIN SELMODRAFT_448915"/>
    <property type="match status" value="1"/>
</dbReference>
<keyword evidence="4" id="KW-0449">Lipoprotein</keyword>
<dbReference type="InterPro" id="IPR036378">
    <property type="entry name" value="FAS1_dom_sf"/>
</dbReference>
<comment type="subcellular location">
    <subcellularLocation>
        <location evidence="1">Cell membrane</location>
        <topology evidence="1">Lipid-anchor</topology>
        <topology evidence="1">GPI-anchor</topology>
    </subcellularLocation>
</comment>
<dbReference type="Gene3D" id="2.30.180.10">
    <property type="entry name" value="FAS1 domain"/>
    <property type="match status" value="1"/>
</dbReference>
<evidence type="ECO:0000256" key="8">
    <source>
        <dbReference type="SAM" id="MobiDB-lite"/>
    </source>
</evidence>
<comment type="function">
    <text evidence="7">May be a cell surface adhesion protein.</text>
</comment>
<keyword evidence="4" id="KW-0325">Glycoprotein</keyword>
<evidence type="ECO:0000256" key="6">
    <source>
        <dbReference type="ARBA" id="ARBA00023136"/>
    </source>
</evidence>
<dbReference type="SMART" id="SM00554">
    <property type="entry name" value="FAS1"/>
    <property type="match status" value="1"/>
</dbReference>
<evidence type="ECO:0000256" key="3">
    <source>
        <dbReference type="ARBA" id="ARBA00022475"/>
    </source>
</evidence>
<proteinExistence type="inferred from homology"/>
<dbReference type="InterPro" id="IPR045003">
    <property type="entry name" value="FLA_A"/>
</dbReference>
<keyword evidence="6" id="KW-0472">Membrane</keyword>